<accession>A0A3M5PC83</accession>
<protein>
    <submittedName>
        <fullName evidence="2">Type III effector HopI1</fullName>
    </submittedName>
</protein>
<organism evidence="2 3">
    <name type="scientific">Pseudomonas viridiflava</name>
    <name type="common">Phytomonas viridiflava</name>
    <dbReference type="NCBI Taxonomy" id="33069"/>
    <lineage>
        <taxon>Bacteria</taxon>
        <taxon>Pseudomonadati</taxon>
        <taxon>Pseudomonadota</taxon>
        <taxon>Gammaproteobacteria</taxon>
        <taxon>Pseudomonadales</taxon>
        <taxon>Pseudomonadaceae</taxon>
        <taxon>Pseudomonas</taxon>
    </lineage>
</organism>
<evidence type="ECO:0000313" key="3">
    <source>
        <dbReference type="Proteomes" id="UP000273854"/>
    </source>
</evidence>
<dbReference type="EMBL" id="RBTP01000031">
    <property type="protein sequence ID" value="RMT81895.1"/>
    <property type="molecule type" value="Genomic_DNA"/>
</dbReference>
<sequence>MISFLKACDSTGKALFSLGKTVADALAAPGSGHDKYNAVAASLRNAYLSSGLSLSKVMHNIAEQVLNELHQSSADSAQQPEPQTAQRPNNKPENAPQQEAHQQTPPPRPDKTPPQPNQKPDTKTSTNASAKVSSDHKAEPTVKPLYELLDIKDKRRSQRHRLNWERMTALARLFIPYPRELTMHPYPITRFGVKTQGRNRMR</sequence>
<feature type="compositionally biased region" description="Pro residues" evidence="1">
    <location>
        <begin position="104"/>
        <end position="117"/>
    </location>
</feature>
<dbReference type="Proteomes" id="UP000273854">
    <property type="component" value="Unassembled WGS sequence"/>
</dbReference>
<gene>
    <name evidence="2" type="ORF">ALP40_01742</name>
</gene>
<name>A0A3M5PC83_PSEVI</name>
<comment type="caution">
    <text evidence="2">The sequence shown here is derived from an EMBL/GenBank/DDBJ whole genome shotgun (WGS) entry which is preliminary data.</text>
</comment>
<reference evidence="2 3" key="1">
    <citation type="submission" date="2018-08" db="EMBL/GenBank/DDBJ databases">
        <title>Recombination of ecologically and evolutionarily significant loci maintains genetic cohesion in the Pseudomonas syringae species complex.</title>
        <authorList>
            <person name="Dillon M."/>
            <person name="Thakur S."/>
            <person name="Almeida R.N.D."/>
            <person name="Weir B.S."/>
            <person name="Guttman D.S."/>
        </authorList>
    </citation>
    <scope>NUCLEOTIDE SEQUENCE [LARGE SCALE GENOMIC DNA]</scope>
    <source>
        <strain evidence="2 3">ICMP 19473</strain>
    </source>
</reference>
<dbReference type="AlphaFoldDB" id="A0A3M5PC83"/>
<evidence type="ECO:0000313" key="2">
    <source>
        <dbReference type="EMBL" id="RMT81895.1"/>
    </source>
</evidence>
<feature type="compositionally biased region" description="Polar residues" evidence="1">
    <location>
        <begin position="123"/>
        <end position="132"/>
    </location>
</feature>
<evidence type="ECO:0000256" key="1">
    <source>
        <dbReference type="SAM" id="MobiDB-lite"/>
    </source>
</evidence>
<feature type="region of interest" description="Disordered" evidence="1">
    <location>
        <begin position="71"/>
        <end position="139"/>
    </location>
</feature>
<feature type="compositionally biased region" description="Polar residues" evidence="1">
    <location>
        <begin position="71"/>
        <end position="101"/>
    </location>
</feature>
<proteinExistence type="predicted"/>